<name>A0ACC0BWC7_CATRO</name>
<reference evidence="2" key="1">
    <citation type="journal article" date="2023" name="Nat. Plants">
        <title>Single-cell RNA sequencing provides a high-resolution roadmap for understanding the multicellular compartmentation of specialized metabolism.</title>
        <authorList>
            <person name="Sun S."/>
            <person name="Shen X."/>
            <person name="Li Y."/>
            <person name="Li Y."/>
            <person name="Wang S."/>
            <person name="Li R."/>
            <person name="Zhang H."/>
            <person name="Shen G."/>
            <person name="Guo B."/>
            <person name="Wei J."/>
            <person name="Xu J."/>
            <person name="St-Pierre B."/>
            <person name="Chen S."/>
            <person name="Sun C."/>
        </authorList>
    </citation>
    <scope>NUCLEOTIDE SEQUENCE [LARGE SCALE GENOMIC DNA]</scope>
</reference>
<protein>
    <submittedName>
        <fullName evidence="1">Uncharacterized protein</fullName>
    </submittedName>
</protein>
<sequence length="129" mass="14825">MVEIWFMVKDPTRLSTQAFTKALQAALTNKSILKSSNDKIFEVDEAVAKQSMMIKHMNEEPFISSGPILIQNEPPVRVMTNLNLCCQTHYLGINGLLSLAYKFNVDKINREDPEYINKLFKIKPDYTQK</sequence>
<evidence type="ECO:0000313" key="1">
    <source>
        <dbReference type="EMBL" id="KAI5676914.1"/>
    </source>
</evidence>
<gene>
    <name evidence="1" type="ORF">M9H77_07864</name>
</gene>
<proteinExistence type="predicted"/>
<keyword evidence="2" id="KW-1185">Reference proteome</keyword>
<dbReference type="Proteomes" id="UP001060085">
    <property type="component" value="Linkage Group LG02"/>
</dbReference>
<dbReference type="EMBL" id="CM044702">
    <property type="protein sequence ID" value="KAI5676914.1"/>
    <property type="molecule type" value="Genomic_DNA"/>
</dbReference>
<comment type="caution">
    <text evidence="1">The sequence shown here is derived from an EMBL/GenBank/DDBJ whole genome shotgun (WGS) entry which is preliminary data.</text>
</comment>
<evidence type="ECO:0000313" key="2">
    <source>
        <dbReference type="Proteomes" id="UP001060085"/>
    </source>
</evidence>
<organism evidence="1 2">
    <name type="scientific">Catharanthus roseus</name>
    <name type="common">Madagascar periwinkle</name>
    <name type="synonym">Vinca rosea</name>
    <dbReference type="NCBI Taxonomy" id="4058"/>
    <lineage>
        <taxon>Eukaryota</taxon>
        <taxon>Viridiplantae</taxon>
        <taxon>Streptophyta</taxon>
        <taxon>Embryophyta</taxon>
        <taxon>Tracheophyta</taxon>
        <taxon>Spermatophyta</taxon>
        <taxon>Magnoliopsida</taxon>
        <taxon>eudicotyledons</taxon>
        <taxon>Gunneridae</taxon>
        <taxon>Pentapetalae</taxon>
        <taxon>asterids</taxon>
        <taxon>lamiids</taxon>
        <taxon>Gentianales</taxon>
        <taxon>Apocynaceae</taxon>
        <taxon>Rauvolfioideae</taxon>
        <taxon>Vinceae</taxon>
        <taxon>Catharanthinae</taxon>
        <taxon>Catharanthus</taxon>
    </lineage>
</organism>
<accession>A0ACC0BWC7</accession>